<evidence type="ECO:0000256" key="2">
    <source>
        <dbReference type="ARBA" id="ARBA00022692"/>
    </source>
</evidence>
<dbReference type="GO" id="GO:0009897">
    <property type="term" value="C:external side of plasma membrane"/>
    <property type="evidence" value="ECO:0007669"/>
    <property type="project" value="TreeGrafter"/>
</dbReference>
<evidence type="ECO:0000256" key="8">
    <source>
        <dbReference type="RuleBase" id="RU000688"/>
    </source>
</evidence>
<dbReference type="Pfam" id="PF00001">
    <property type="entry name" value="7tm_1"/>
    <property type="match status" value="1"/>
</dbReference>
<feature type="compositionally biased region" description="Low complexity" evidence="9">
    <location>
        <begin position="287"/>
        <end position="303"/>
    </location>
</feature>
<evidence type="ECO:0000313" key="13">
    <source>
        <dbReference type="Proteomes" id="UP000288216"/>
    </source>
</evidence>
<proteinExistence type="inferred from homology"/>
<dbReference type="GO" id="GO:0007204">
    <property type="term" value="P:positive regulation of cytosolic calcium ion concentration"/>
    <property type="evidence" value="ECO:0007669"/>
    <property type="project" value="TreeGrafter"/>
</dbReference>
<evidence type="ECO:0000259" key="11">
    <source>
        <dbReference type="PROSITE" id="PS50262"/>
    </source>
</evidence>
<dbReference type="GO" id="GO:0019722">
    <property type="term" value="P:calcium-mediated signaling"/>
    <property type="evidence" value="ECO:0007669"/>
    <property type="project" value="TreeGrafter"/>
</dbReference>
<dbReference type="InterPro" id="IPR017452">
    <property type="entry name" value="GPCR_Rhodpsn_7TM"/>
</dbReference>
<reference evidence="12 13" key="1">
    <citation type="journal article" date="2018" name="Nat. Ecol. Evol.">
        <title>Shark genomes provide insights into elasmobranch evolution and the origin of vertebrates.</title>
        <authorList>
            <person name="Hara Y"/>
            <person name="Yamaguchi K"/>
            <person name="Onimaru K"/>
            <person name="Kadota M"/>
            <person name="Koyanagi M"/>
            <person name="Keeley SD"/>
            <person name="Tatsumi K"/>
            <person name="Tanaka K"/>
            <person name="Motone F"/>
            <person name="Kageyama Y"/>
            <person name="Nozu R"/>
            <person name="Adachi N"/>
            <person name="Nishimura O"/>
            <person name="Nakagawa R"/>
            <person name="Tanegashima C"/>
            <person name="Kiyatake I"/>
            <person name="Matsumoto R"/>
            <person name="Murakumo K"/>
            <person name="Nishida K"/>
            <person name="Terakita A"/>
            <person name="Kuratani S"/>
            <person name="Sato K"/>
            <person name="Hyodo S Kuraku.S."/>
        </authorList>
    </citation>
    <scope>NUCLEOTIDE SEQUENCE [LARGE SCALE GENOMIC DNA]</scope>
</reference>
<evidence type="ECO:0000256" key="6">
    <source>
        <dbReference type="ARBA" id="ARBA00023170"/>
    </source>
</evidence>
<dbReference type="GO" id="GO:0016493">
    <property type="term" value="F:C-C chemokine receptor activity"/>
    <property type="evidence" value="ECO:0007669"/>
    <property type="project" value="TreeGrafter"/>
</dbReference>
<keyword evidence="4 8" id="KW-0297">G-protein coupled receptor</keyword>
<feature type="transmembrane region" description="Helical" evidence="10">
    <location>
        <begin position="102"/>
        <end position="122"/>
    </location>
</feature>
<feature type="transmembrane region" description="Helical" evidence="10">
    <location>
        <begin position="21"/>
        <end position="43"/>
    </location>
</feature>
<feature type="transmembrane region" description="Helical" evidence="10">
    <location>
        <begin position="193"/>
        <end position="218"/>
    </location>
</feature>
<feature type="transmembrane region" description="Helical" evidence="10">
    <location>
        <begin position="150"/>
        <end position="172"/>
    </location>
</feature>
<dbReference type="GO" id="GO:0060326">
    <property type="term" value="P:cell chemotaxis"/>
    <property type="evidence" value="ECO:0007669"/>
    <property type="project" value="TreeGrafter"/>
</dbReference>
<dbReference type="GO" id="GO:0019957">
    <property type="term" value="F:C-C chemokine binding"/>
    <property type="evidence" value="ECO:0007669"/>
    <property type="project" value="TreeGrafter"/>
</dbReference>
<accession>A0A401PMF0</accession>
<keyword evidence="5 10" id="KW-0472">Membrane</keyword>
<gene>
    <name evidence="12" type="ORF">scyTo_0003388</name>
</gene>
<keyword evidence="13" id="KW-1185">Reference proteome</keyword>
<dbReference type="PROSITE" id="PS50262">
    <property type="entry name" value="G_PROTEIN_RECEP_F1_2"/>
    <property type="match status" value="1"/>
</dbReference>
<dbReference type="Gene3D" id="1.20.1070.10">
    <property type="entry name" value="Rhodopsin 7-helix transmembrane proteins"/>
    <property type="match status" value="1"/>
</dbReference>
<dbReference type="InterPro" id="IPR000276">
    <property type="entry name" value="GPCR_Rhodpsn"/>
</dbReference>
<dbReference type="EMBL" id="BFAA01000911">
    <property type="protein sequence ID" value="GCB74299.1"/>
    <property type="molecule type" value="Genomic_DNA"/>
</dbReference>
<keyword evidence="2 8" id="KW-0812">Transmembrane</keyword>
<comment type="caution">
    <text evidence="12">The sequence shown here is derived from an EMBL/GenBank/DDBJ whole genome shotgun (WGS) entry which is preliminary data.</text>
</comment>
<dbReference type="GO" id="GO:0006955">
    <property type="term" value="P:immune response"/>
    <property type="evidence" value="ECO:0007669"/>
    <property type="project" value="TreeGrafter"/>
</dbReference>
<comment type="similarity">
    <text evidence="8">Belongs to the G-protein coupled receptor 1 family.</text>
</comment>
<feature type="domain" description="G-protein coupled receptors family 1 profile" evidence="11">
    <location>
        <begin position="3"/>
        <end position="258"/>
    </location>
</feature>
<comment type="subcellular location">
    <subcellularLocation>
        <location evidence="1">Membrane</location>
        <topology evidence="1">Multi-pass membrane protein</topology>
    </subcellularLocation>
</comment>
<evidence type="ECO:0000256" key="4">
    <source>
        <dbReference type="ARBA" id="ARBA00023040"/>
    </source>
</evidence>
<evidence type="ECO:0000256" key="5">
    <source>
        <dbReference type="ARBA" id="ARBA00023136"/>
    </source>
</evidence>
<dbReference type="InterPro" id="IPR050119">
    <property type="entry name" value="CCR1-9-like"/>
</dbReference>
<sequence length="328" mass="36629">MLGNGLLVSAIGMRCQIKRQLDIFVLNLALADLVFLVTLPLWVDTEAWSKSWRSGLFLCRLSSYLVAVNAYSSVLFLSCMSLDRYLAIVYPLRSRRVRSKAYATLACLLVWAASFLLGLPVLRSRTILTLDEGRVSYCVEDRDSTNPGIALTYLLLTFFCPMLVILLCYCSITKKLCLQYNRSKKQDIKLRKSMRVVFLVVLAFLISWLPLNVFRFLVLLLRWGVGHGSCTFQTAVGLGMMASAPMAFANSCANPIIYCLYDSSIQKTVLQLLRPCLNPLHLGQLPTTSDSQPSRSLSSSVTTEGPGYKRRVASHTVQLSTWASNLNP</sequence>
<dbReference type="PROSITE" id="PS00237">
    <property type="entry name" value="G_PROTEIN_RECEP_F1_1"/>
    <property type="match status" value="1"/>
</dbReference>
<dbReference type="Proteomes" id="UP000288216">
    <property type="component" value="Unassembled WGS sequence"/>
</dbReference>
<dbReference type="AlphaFoldDB" id="A0A401PMF0"/>
<evidence type="ECO:0000256" key="10">
    <source>
        <dbReference type="SAM" id="Phobius"/>
    </source>
</evidence>
<feature type="transmembrane region" description="Helical" evidence="10">
    <location>
        <begin position="63"/>
        <end position="82"/>
    </location>
</feature>
<evidence type="ECO:0000256" key="9">
    <source>
        <dbReference type="SAM" id="MobiDB-lite"/>
    </source>
</evidence>
<dbReference type="PANTHER" id="PTHR10489">
    <property type="entry name" value="CELL ADHESION MOLECULE"/>
    <property type="match status" value="1"/>
</dbReference>
<dbReference type="PRINTS" id="PR01157">
    <property type="entry name" value="P2YPURNOCPTR"/>
</dbReference>
<dbReference type="PRINTS" id="PR00237">
    <property type="entry name" value="GPCRRHODOPSN"/>
</dbReference>
<keyword evidence="3 10" id="KW-1133">Transmembrane helix</keyword>
<protein>
    <recommendedName>
        <fullName evidence="11">G-protein coupled receptors family 1 profile domain-containing protein</fullName>
    </recommendedName>
</protein>
<evidence type="ECO:0000256" key="7">
    <source>
        <dbReference type="ARBA" id="ARBA00023224"/>
    </source>
</evidence>
<dbReference type="OrthoDB" id="10037617at2759"/>
<evidence type="ECO:0000256" key="3">
    <source>
        <dbReference type="ARBA" id="ARBA00022989"/>
    </source>
</evidence>
<evidence type="ECO:0000313" key="12">
    <source>
        <dbReference type="EMBL" id="GCB74299.1"/>
    </source>
</evidence>
<feature type="transmembrane region" description="Helical" evidence="10">
    <location>
        <begin position="238"/>
        <end position="261"/>
    </location>
</feature>
<dbReference type="SUPFAM" id="SSF81321">
    <property type="entry name" value="Family A G protein-coupled receptor-like"/>
    <property type="match status" value="1"/>
</dbReference>
<keyword evidence="6 8" id="KW-0675">Receptor</keyword>
<evidence type="ECO:0000256" key="1">
    <source>
        <dbReference type="ARBA" id="ARBA00004141"/>
    </source>
</evidence>
<keyword evidence="7 8" id="KW-0807">Transducer</keyword>
<name>A0A401PMF0_SCYTO</name>
<organism evidence="12 13">
    <name type="scientific">Scyliorhinus torazame</name>
    <name type="common">Cloudy catshark</name>
    <name type="synonym">Catulus torazame</name>
    <dbReference type="NCBI Taxonomy" id="75743"/>
    <lineage>
        <taxon>Eukaryota</taxon>
        <taxon>Metazoa</taxon>
        <taxon>Chordata</taxon>
        <taxon>Craniata</taxon>
        <taxon>Vertebrata</taxon>
        <taxon>Chondrichthyes</taxon>
        <taxon>Elasmobranchii</taxon>
        <taxon>Galeomorphii</taxon>
        <taxon>Galeoidea</taxon>
        <taxon>Carcharhiniformes</taxon>
        <taxon>Scyliorhinidae</taxon>
        <taxon>Scyliorhinus</taxon>
    </lineage>
</organism>
<dbReference type="PANTHER" id="PTHR10489:SF954">
    <property type="entry name" value="G PROTEIN-COUPLED RECEPTOR 25"/>
    <property type="match status" value="1"/>
</dbReference>
<dbReference type="OMA" id="LTFYCSI"/>
<feature type="region of interest" description="Disordered" evidence="9">
    <location>
        <begin position="287"/>
        <end position="307"/>
    </location>
</feature>